<evidence type="ECO:0000256" key="5">
    <source>
        <dbReference type="ARBA" id="ARBA00022643"/>
    </source>
</evidence>
<dbReference type="GO" id="GO:0017150">
    <property type="term" value="F:tRNA dihydrouridine synthase activity"/>
    <property type="evidence" value="ECO:0007669"/>
    <property type="project" value="InterPro"/>
</dbReference>
<accession>A0A857C2U7</accession>
<dbReference type="Gene3D" id="3.20.20.70">
    <property type="entry name" value="Aldolase class I"/>
    <property type="match status" value="1"/>
</dbReference>
<evidence type="ECO:0000256" key="1">
    <source>
        <dbReference type="ARBA" id="ARBA00001917"/>
    </source>
</evidence>
<comment type="cofactor">
    <cofactor evidence="1 12 14">
        <name>FMN</name>
        <dbReference type="ChEBI" id="CHEBI:58210"/>
    </cofactor>
</comment>
<reference evidence="16 17" key="1">
    <citation type="submission" date="2019-12" db="EMBL/GenBank/DDBJ databases">
        <title>The genome of Stappia indica PHM037.</title>
        <authorList>
            <person name="Kacar D."/>
            <person name="Galan B."/>
            <person name="Canedo L."/>
            <person name="Rodriguez P."/>
            <person name="de la Calle F."/>
            <person name="Garcia J.L."/>
        </authorList>
    </citation>
    <scope>NUCLEOTIDE SEQUENCE [LARGE SCALE GENOMIC DNA]</scope>
    <source>
        <strain evidence="16 17">PHM037</strain>
    </source>
</reference>
<evidence type="ECO:0000256" key="14">
    <source>
        <dbReference type="PIRSR" id="PIRSR006621-2"/>
    </source>
</evidence>
<keyword evidence="4 12" id="KW-0285">Flavoprotein</keyword>
<evidence type="ECO:0000256" key="2">
    <source>
        <dbReference type="ARBA" id="ARBA00002790"/>
    </source>
</evidence>
<dbReference type="KEGG" id="siw:GH266_01435"/>
<dbReference type="GO" id="GO:0050660">
    <property type="term" value="F:flavin adenine dinucleotide binding"/>
    <property type="evidence" value="ECO:0007669"/>
    <property type="project" value="InterPro"/>
</dbReference>
<proteinExistence type="inferred from homology"/>
<keyword evidence="3" id="KW-0820">tRNA-binding</keyword>
<feature type="binding site" evidence="14">
    <location>
        <position position="180"/>
    </location>
    <ligand>
        <name>FMN</name>
        <dbReference type="ChEBI" id="CHEBI:58210"/>
    </ligand>
</feature>
<dbReference type="InterPro" id="IPR018517">
    <property type="entry name" value="tRNA_hU_synthase_CS"/>
</dbReference>
<dbReference type="InterPro" id="IPR004652">
    <property type="entry name" value="DusB-like"/>
</dbReference>
<feature type="domain" description="DUS-like FMN-binding" evidence="15">
    <location>
        <begin position="26"/>
        <end position="299"/>
    </location>
</feature>
<keyword evidence="7" id="KW-0521">NADP</keyword>
<evidence type="ECO:0000256" key="10">
    <source>
        <dbReference type="ARBA" id="ARBA00048205"/>
    </source>
</evidence>
<sequence>MSIQDGGADSRGIRIGTVESANRVFLAPMSGVTDVAFRRLAHRFGAGLVVSEMVACEQLAEGHPETRLRSEGIAGAPHVVQLAGREARWMAEGARLAEAAGADVIDINMGCPAKKVTSGYSGSALMRDLDHALTLVEATVGAVSVPVTLKMRLGWDHDSLNAPELAARAEAAGIAMITVHGRTRCQFYKGQADWDAIRAVRERISVPLVANGDCTSVEDAREMMDRSGADAVMVGRAAYGRPWLPGAIAAGLDGLPAPVVPSGAELGELVCEHIEMMRELYGSQKGLRLARKHIAWYLDAGAPGVPGPMRQKILTSEDAGFVTAGVRACFAGGAETAFSLEAAA</sequence>
<dbReference type="CDD" id="cd02801">
    <property type="entry name" value="DUS_like_FMN"/>
    <property type="match status" value="1"/>
</dbReference>
<evidence type="ECO:0000256" key="12">
    <source>
        <dbReference type="PIRNR" id="PIRNR006621"/>
    </source>
</evidence>
<evidence type="ECO:0000256" key="11">
    <source>
        <dbReference type="ARBA" id="ARBA00048802"/>
    </source>
</evidence>
<evidence type="ECO:0000256" key="8">
    <source>
        <dbReference type="ARBA" id="ARBA00022884"/>
    </source>
</evidence>
<comment type="similarity">
    <text evidence="12">Belongs to the dus family.</text>
</comment>
<feature type="binding site" evidence="14">
    <location>
        <begin position="235"/>
        <end position="236"/>
    </location>
    <ligand>
        <name>FMN</name>
        <dbReference type="ChEBI" id="CHEBI:58210"/>
    </ligand>
</feature>
<keyword evidence="8" id="KW-0694">RNA-binding</keyword>
<protein>
    <recommendedName>
        <fullName evidence="12">tRNA-dihydrouridine synthase</fullName>
        <ecNumber evidence="12">1.3.1.-</ecNumber>
    </recommendedName>
</protein>
<keyword evidence="14" id="KW-0547">Nucleotide-binding</keyword>
<evidence type="ECO:0000259" key="15">
    <source>
        <dbReference type="Pfam" id="PF01207"/>
    </source>
</evidence>
<comment type="catalytic activity">
    <reaction evidence="11">
        <text>a 5,6-dihydrouridine in tRNA + NAD(+) = a uridine in tRNA + NADH + H(+)</text>
        <dbReference type="Rhea" id="RHEA:54452"/>
        <dbReference type="Rhea" id="RHEA-COMP:13339"/>
        <dbReference type="Rhea" id="RHEA-COMP:13887"/>
        <dbReference type="ChEBI" id="CHEBI:15378"/>
        <dbReference type="ChEBI" id="CHEBI:57540"/>
        <dbReference type="ChEBI" id="CHEBI:57945"/>
        <dbReference type="ChEBI" id="CHEBI:65315"/>
        <dbReference type="ChEBI" id="CHEBI:74443"/>
    </reaction>
</comment>
<dbReference type="RefSeq" id="WP_158192305.1">
    <property type="nucleotide sequence ID" value="NZ_CP046908.1"/>
</dbReference>
<dbReference type="PANTHER" id="PTHR45846:SF1">
    <property type="entry name" value="TRNA-DIHYDROURIDINE(47) SYNTHASE [NAD(P)(+)]-LIKE"/>
    <property type="match status" value="1"/>
</dbReference>
<evidence type="ECO:0000256" key="4">
    <source>
        <dbReference type="ARBA" id="ARBA00022630"/>
    </source>
</evidence>
<dbReference type="SUPFAM" id="SSF51395">
    <property type="entry name" value="FMN-linked oxidoreductases"/>
    <property type="match status" value="1"/>
</dbReference>
<dbReference type="EC" id="1.3.1.-" evidence="12"/>
<dbReference type="Pfam" id="PF01207">
    <property type="entry name" value="Dus"/>
    <property type="match status" value="1"/>
</dbReference>
<dbReference type="InterPro" id="IPR001269">
    <property type="entry name" value="DUS_fam"/>
</dbReference>
<dbReference type="PANTHER" id="PTHR45846">
    <property type="entry name" value="TRNA-DIHYDROURIDINE(47) SYNTHASE [NAD(P)(+)]-LIKE"/>
    <property type="match status" value="1"/>
</dbReference>
<evidence type="ECO:0000256" key="3">
    <source>
        <dbReference type="ARBA" id="ARBA00022555"/>
    </source>
</evidence>
<gene>
    <name evidence="16" type="primary">dusB</name>
    <name evidence="16" type="ORF">GH266_01435</name>
</gene>
<evidence type="ECO:0000256" key="9">
    <source>
        <dbReference type="ARBA" id="ARBA00023002"/>
    </source>
</evidence>
<dbReference type="Proteomes" id="UP000435648">
    <property type="component" value="Chromosome"/>
</dbReference>
<dbReference type="EMBL" id="CP046908">
    <property type="protein sequence ID" value="QGZ33283.1"/>
    <property type="molecule type" value="Genomic_DNA"/>
</dbReference>
<dbReference type="PROSITE" id="PS01136">
    <property type="entry name" value="UPF0034"/>
    <property type="match status" value="1"/>
</dbReference>
<feature type="active site" description="Proton donor" evidence="13">
    <location>
        <position position="111"/>
    </location>
</feature>
<feature type="binding site" evidence="14">
    <location>
        <position position="150"/>
    </location>
    <ligand>
        <name>FMN</name>
        <dbReference type="ChEBI" id="CHEBI:58210"/>
    </ligand>
</feature>
<evidence type="ECO:0000313" key="16">
    <source>
        <dbReference type="EMBL" id="QGZ33283.1"/>
    </source>
</evidence>
<dbReference type="AlphaFoldDB" id="A0A857C2U7"/>
<dbReference type="OrthoDB" id="9764501at2"/>
<comment type="catalytic activity">
    <reaction evidence="10">
        <text>a 5,6-dihydrouridine in tRNA + NADP(+) = a uridine in tRNA + NADPH + H(+)</text>
        <dbReference type="Rhea" id="RHEA:23624"/>
        <dbReference type="Rhea" id="RHEA-COMP:13339"/>
        <dbReference type="Rhea" id="RHEA-COMP:13887"/>
        <dbReference type="ChEBI" id="CHEBI:15378"/>
        <dbReference type="ChEBI" id="CHEBI:57783"/>
        <dbReference type="ChEBI" id="CHEBI:58349"/>
        <dbReference type="ChEBI" id="CHEBI:65315"/>
        <dbReference type="ChEBI" id="CHEBI:74443"/>
    </reaction>
</comment>
<evidence type="ECO:0000313" key="17">
    <source>
        <dbReference type="Proteomes" id="UP000435648"/>
    </source>
</evidence>
<dbReference type="Gene3D" id="1.10.1200.80">
    <property type="entry name" value="Putative flavin oxidoreducatase, domain 2"/>
    <property type="match status" value="1"/>
</dbReference>
<dbReference type="NCBIfam" id="TIGR00737">
    <property type="entry name" value="nifR3_yhdG"/>
    <property type="match status" value="1"/>
</dbReference>
<name>A0A857C2U7_9HYPH</name>
<keyword evidence="6 12" id="KW-0819">tRNA processing</keyword>
<evidence type="ECO:0000256" key="7">
    <source>
        <dbReference type="ARBA" id="ARBA00022857"/>
    </source>
</evidence>
<keyword evidence="9 12" id="KW-0560">Oxidoreductase</keyword>
<evidence type="ECO:0000256" key="13">
    <source>
        <dbReference type="PIRSR" id="PIRSR006621-1"/>
    </source>
</evidence>
<dbReference type="InterPro" id="IPR013785">
    <property type="entry name" value="Aldolase_TIM"/>
</dbReference>
<organism evidence="16 17">
    <name type="scientific">Stappia indica</name>
    <dbReference type="NCBI Taxonomy" id="538381"/>
    <lineage>
        <taxon>Bacteria</taxon>
        <taxon>Pseudomonadati</taxon>
        <taxon>Pseudomonadota</taxon>
        <taxon>Alphaproteobacteria</taxon>
        <taxon>Hyphomicrobiales</taxon>
        <taxon>Stappiaceae</taxon>
        <taxon>Stappia</taxon>
    </lineage>
</organism>
<dbReference type="InterPro" id="IPR035587">
    <property type="entry name" value="DUS-like_FMN-bd"/>
</dbReference>
<keyword evidence="5 12" id="KW-0288">FMN</keyword>
<dbReference type="PIRSF" id="PIRSF006621">
    <property type="entry name" value="Dus"/>
    <property type="match status" value="1"/>
</dbReference>
<feature type="binding site" evidence="14">
    <location>
        <position position="81"/>
    </location>
    <ligand>
        <name>FMN</name>
        <dbReference type="ChEBI" id="CHEBI:58210"/>
    </ligand>
</feature>
<dbReference type="InterPro" id="IPR024036">
    <property type="entry name" value="tRNA-dHydroUridine_Synthase_C"/>
</dbReference>
<comment type="function">
    <text evidence="2 12">Catalyzes the synthesis of 5,6-dihydrouridine (D), a modified base found in the D-loop of most tRNAs, via the reduction of the C5-C6 double bond in target uridines.</text>
</comment>
<evidence type="ECO:0000256" key="6">
    <source>
        <dbReference type="ARBA" id="ARBA00022694"/>
    </source>
</evidence>
<dbReference type="GO" id="GO:0000049">
    <property type="term" value="F:tRNA binding"/>
    <property type="evidence" value="ECO:0007669"/>
    <property type="project" value="UniProtKB-KW"/>
</dbReference>